<sequence>MKEYLLRLSERVSLSEIEMKDAIGNMLNGEAEETEIAAFLMALKMKGETPEELAGMAEALKANSLGFGKQVRDAMDNCGTGGDGASTFNVSTTSAFVIAGAGVKVAKHGNRSISSKTGSADVLEHLGIHLDIPPAVSQEILEELGISFLFAQHVHPKLKKIIAVRKQMKIPTAFNMIGPLSNPIDLEYQLVGVYKPEFIPLFAKTLKVLGRKRAIVINGKGSLDEASLEGENQLAILEDGVISYVKLYPEEAGLRRINNSEIRGGSAGENAKILMDVLSGKESPYRETVLLNAGLGIFAARRAKSIIEGIDMARRSIDSGAAYKKLEGLRNISDRIRKEAI</sequence>
<feature type="binding site" evidence="9">
    <location>
        <position position="224"/>
    </location>
    <ligand>
        <name>Mg(2+)</name>
        <dbReference type="ChEBI" id="CHEBI:18420"/>
        <label>2</label>
    </ligand>
</feature>
<evidence type="ECO:0000256" key="4">
    <source>
        <dbReference type="ARBA" id="ARBA00022679"/>
    </source>
</evidence>
<keyword evidence="9" id="KW-0479">Metal-binding</keyword>
<feature type="binding site" evidence="9">
    <location>
        <begin position="107"/>
        <end position="115"/>
    </location>
    <ligand>
        <name>5-phospho-alpha-D-ribose 1-diphosphate</name>
        <dbReference type="ChEBI" id="CHEBI:58017"/>
    </ligand>
</feature>
<dbReference type="GO" id="GO:0005829">
    <property type="term" value="C:cytosol"/>
    <property type="evidence" value="ECO:0007669"/>
    <property type="project" value="TreeGrafter"/>
</dbReference>
<dbReference type="RefSeq" id="WP_115452471.1">
    <property type="nucleotide sequence ID" value="NZ_QNQT01000005.1"/>
</dbReference>
<dbReference type="EC" id="2.4.2.18" evidence="9"/>
<evidence type="ECO:0000256" key="6">
    <source>
        <dbReference type="ARBA" id="ARBA00023141"/>
    </source>
</evidence>
<dbReference type="GO" id="GO:0004048">
    <property type="term" value="F:anthranilate phosphoribosyltransferase activity"/>
    <property type="evidence" value="ECO:0007669"/>
    <property type="project" value="UniProtKB-UniRule"/>
</dbReference>
<keyword evidence="13" id="KW-1185">Reference proteome</keyword>
<name>A0A3D8GQ76_9BACI</name>
<dbReference type="SUPFAM" id="SSF47648">
    <property type="entry name" value="Nucleoside phosphorylase/phosphoribosyltransferase N-terminal domain"/>
    <property type="match status" value="1"/>
</dbReference>
<accession>A0A3D8GQ76</accession>
<dbReference type="PANTHER" id="PTHR43285:SF2">
    <property type="entry name" value="ANTHRANILATE PHOSPHORIBOSYLTRANSFERASE"/>
    <property type="match status" value="1"/>
</dbReference>
<evidence type="ECO:0000313" key="12">
    <source>
        <dbReference type="EMBL" id="RDU36477.1"/>
    </source>
</evidence>
<evidence type="ECO:0000256" key="1">
    <source>
        <dbReference type="ARBA" id="ARBA00004907"/>
    </source>
</evidence>
<comment type="similarity">
    <text evidence="8">In the C-terminal section; belongs to the anthranilate phosphoribosyltransferase family.</text>
</comment>
<comment type="subunit">
    <text evidence="9">Homodimer.</text>
</comment>
<dbReference type="GO" id="GO:0000287">
    <property type="term" value="F:magnesium ion binding"/>
    <property type="evidence" value="ECO:0007669"/>
    <property type="project" value="UniProtKB-UniRule"/>
</dbReference>
<keyword evidence="4 9" id="KW-0808">Transferase</keyword>
<comment type="catalytic activity">
    <reaction evidence="7 9">
        <text>N-(5-phospho-beta-D-ribosyl)anthranilate + diphosphate = 5-phospho-alpha-D-ribose 1-diphosphate + anthranilate</text>
        <dbReference type="Rhea" id="RHEA:11768"/>
        <dbReference type="ChEBI" id="CHEBI:16567"/>
        <dbReference type="ChEBI" id="CHEBI:18277"/>
        <dbReference type="ChEBI" id="CHEBI:33019"/>
        <dbReference type="ChEBI" id="CHEBI:58017"/>
        <dbReference type="EC" id="2.4.2.18"/>
    </reaction>
</comment>
<comment type="similarity">
    <text evidence="9">Belongs to the anthranilate phosphoribosyltransferase family.</text>
</comment>
<feature type="binding site" evidence="9">
    <location>
        <position position="79"/>
    </location>
    <ligand>
        <name>anthranilate</name>
        <dbReference type="ChEBI" id="CHEBI:16567"/>
        <label>1</label>
    </ligand>
</feature>
<feature type="binding site" evidence="9">
    <location>
        <position position="110"/>
    </location>
    <ligand>
        <name>anthranilate</name>
        <dbReference type="ChEBI" id="CHEBI:16567"/>
        <label>1</label>
    </ligand>
</feature>
<feature type="binding site" evidence="9">
    <location>
        <begin position="89"/>
        <end position="92"/>
    </location>
    <ligand>
        <name>5-phospho-alpha-D-ribose 1-diphosphate</name>
        <dbReference type="ChEBI" id="CHEBI:58017"/>
    </ligand>
</feature>
<evidence type="ECO:0000256" key="7">
    <source>
        <dbReference type="ARBA" id="ARBA00052328"/>
    </source>
</evidence>
<feature type="binding site" evidence="9">
    <location>
        <position position="91"/>
    </location>
    <ligand>
        <name>Mg(2+)</name>
        <dbReference type="ChEBI" id="CHEBI:18420"/>
        <label>1</label>
    </ligand>
</feature>
<organism evidence="12 13">
    <name type="scientific">Neobacillus piezotolerans</name>
    <dbReference type="NCBI Taxonomy" id="2259171"/>
    <lineage>
        <taxon>Bacteria</taxon>
        <taxon>Bacillati</taxon>
        <taxon>Bacillota</taxon>
        <taxon>Bacilli</taxon>
        <taxon>Bacillales</taxon>
        <taxon>Bacillaceae</taxon>
        <taxon>Neobacillus</taxon>
    </lineage>
</organism>
<dbReference type="NCBIfam" id="TIGR01245">
    <property type="entry name" value="trpD"/>
    <property type="match status" value="1"/>
</dbReference>
<keyword evidence="5 9" id="KW-0822">Tryptophan biosynthesis</keyword>
<reference evidence="12 13" key="1">
    <citation type="submission" date="2018-07" db="EMBL/GenBank/DDBJ databases">
        <title>Bacillus sp. YLB-04 draft genome sequence.</title>
        <authorList>
            <person name="Yu L."/>
            <person name="Tang X."/>
        </authorList>
    </citation>
    <scope>NUCLEOTIDE SEQUENCE [LARGE SCALE GENOMIC DNA]</scope>
    <source>
        <strain evidence="12 13">YLB-04</strain>
    </source>
</reference>
<gene>
    <name evidence="9 12" type="primary">trpD</name>
    <name evidence="12" type="ORF">DRW41_13180</name>
</gene>
<dbReference type="InterPro" id="IPR000312">
    <property type="entry name" value="Glycosyl_Trfase_fam3"/>
</dbReference>
<dbReference type="Proteomes" id="UP000257144">
    <property type="component" value="Unassembled WGS sequence"/>
</dbReference>
<evidence type="ECO:0000256" key="3">
    <source>
        <dbReference type="ARBA" id="ARBA00022676"/>
    </source>
</evidence>
<feature type="binding site" evidence="9">
    <location>
        <position position="165"/>
    </location>
    <ligand>
        <name>anthranilate</name>
        <dbReference type="ChEBI" id="CHEBI:16567"/>
        <label>2</label>
    </ligand>
</feature>
<dbReference type="Gene3D" id="1.20.970.10">
    <property type="entry name" value="Transferase, Pyrimidine Nucleoside Phosphorylase, Chain C"/>
    <property type="match status" value="1"/>
</dbReference>
<feature type="binding site" evidence="9">
    <location>
        <position position="87"/>
    </location>
    <ligand>
        <name>5-phospho-alpha-D-ribose 1-diphosphate</name>
        <dbReference type="ChEBI" id="CHEBI:58017"/>
    </ligand>
</feature>
<dbReference type="SUPFAM" id="SSF52418">
    <property type="entry name" value="Nucleoside phosphorylase/phosphoribosyltransferase catalytic domain"/>
    <property type="match status" value="1"/>
</dbReference>
<feature type="binding site" evidence="9">
    <location>
        <position position="119"/>
    </location>
    <ligand>
        <name>5-phospho-alpha-D-ribose 1-diphosphate</name>
        <dbReference type="ChEBI" id="CHEBI:58017"/>
    </ligand>
</feature>
<evidence type="ECO:0000256" key="2">
    <source>
        <dbReference type="ARBA" id="ARBA00022605"/>
    </source>
</evidence>
<protein>
    <recommendedName>
        <fullName evidence="9">Anthranilate phosphoribosyltransferase</fullName>
        <ecNumber evidence="9">2.4.2.18</ecNumber>
    </recommendedName>
</protein>
<evidence type="ECO:0000259" key="10">
    <source>
        <dbReference type="Pfam" id="PF00591"/>
    </source>
</evidence>
<dbReference type="InterPro" id="IPR017459">
    <property type="entry name" value="Glycosyl_Trfase_fam3_N_dom"/>
</dbReference>
<dbReference type="EMBL" id="QNQT01000005">
    <property type="protein sequence ID" value="RDU36477.1"/>
    <property type="molecule type" value="Genomic_DNA"/>
</dbReference>
<dbReference type="InterPro" id="IPR005940">
    <property type="entry name" value="Anthranilate_Pribosyl_Tfrase"/>
</dbReference>
<proteinExistence type="inferred from homology"/>
<feature type="domain" description="Glycosyl transferase family 3" evidence="10">
    <location>
        <begin position="73"/>
        <end position="323"/>
    </location>
</feature>
<feature type="binding site" evidence="9">
    <location>
        <begin position="82"/>
        <end position="83"/>
    </location>
    <ligand>
        <name>5-phospho-alpha-D-ribose 1-diphosphate</name>
        <dbReference type="ChEBI" id="CHEBI:58017"/>
    </ligand>
</feature>
<keyword evidence="2 9" id="KW-0028">Amino-acid biosynthesis</keyword>
<dbReference type="Gene3D" id="3.40.1030.10">
    <property type="entry name" value="Nucleoside phosphorylase/phosphoribosyltransferase catalytic domain"/>
    <property type="match status" value="1"/>
</dbReference>
<evidence type="ECO:0000313" key="13">
    <source>
        <dbReference type="Proteomes" id="UP000257144"/>
    </source>
</evidence>
<dbReference type="InterPro" id="IPR036320">
    <property type="entry name" value="Glycosyl_Trfase_fam3_N_dom_sf"/>
</dbReference>
<comment type="pathway">
    <text evidence="1 9">Amino-acid biosynthesis; L-tryptophan biosynthesis; L-tryptophan from chorismate: step 2/5.</text>
</comment>
<keyword evidence="9" id="KW-0460">Magnesium</keyword>
<keyword evidence="3 9" id="KW-0328">Glycosyltransferase</keyword>
<evidence type="ECO:0000259" key="11">
    <source>
        <dbReference type="Pfam" id="PF02885"/>
    </source>
</evidence>
<keyword evidence="6 9" id="KW-0057">Aromatic amino acid biosynthesis</keyword>
<dbReference type="InterPro" id="IPR035902">
    <property type="entry name" value="Nuc_phospho_transferase"/>
</dbReference>
<feature type="domain" description="Glycosyl transferase family 3 N-terminal" evidence="11">
    <location>
        <begin position="2"/>
        <end position="62"/>
    </location>
</feature>
<dbReference type="Pfam" id="PF02885">
    <property type="entry name" value="Glycos_trans_3N"/>
    <property type="match status" value="1"/>
</dbReference>
<feature type="binding site" evidence="9">
    <location>
        <position position="79"/>
    </location>
    <ligand>
        <name>5-phospho-alpha-D-ribose 1-diphosphate</name>
        <dbReference type="ChEBI" id="CHEBI:58017"/>
    </ligand>
</feature>
<evidence type="ECO:0000256" key="9">
    <source>
        <dbReference type="HAMAP-Rule" id="MF_00211"/>
    </source>
</evidence>
<evidence type="ECO:0000256" key="8">
    <source>
        <dbReference type="ARBA" id="ARBA00061188"/>
    </source>
</evidence>
<comment type="function">
    <text evidence="9">Catalyzes the transfer of the phosphoribosyl group of 5-phosphorylribose-1-pyrophosphate (PRPP) to anthranilate to yield N-(5'-phosphoribosyl)-anthranilate (PRA).</text>
</comment>
<evidence type="ECO:0000256" key="5">
    <source>
        <dbReference type="ARBA" id="ARBA00022822"/>
    </source>
</evidence>
<dbReference type="GO" id="GO:0000162">
    <property type="term" value="P:L-tryptophan biosynthetic process"/>
    <property type="evidence" value="ECO:0007669"/>
    <property type="project" value="UniProtKB-UniRule"/>
</dbReference>
<comment type="caution">
    <text evidence="12">The sequence shown here is derived from an EMBL/GenBank/DDBJ whole genome shotgun (WGS) entry which is preliminary data.</text>
</comment>
<comment type="cofactor">
    <cofactor evidence="9">
        <name>Mg(2+)</name>
        <dbReference type="ChEBI" id="CHEBI:18420"/>
    </cofactor>
    <text evidence="9">Binds 2 magnesium ions per monomer.</text>
</comment>
<feature type="binding site" evidence="9">
    <location>
        <position position="225"/>
    </location>
    <ligand>
        <name>Mg(2+)</name>
        <dbReference type="ChEBI" id="CHEBI:18420"/>
        <label>2</label>
    </ligand>
</feature>
<dbReference type="OrthoDB" id="9806430at2"/>
<dbReference type="UniPathway" id="UPA00035">
    <property type="reaction ID" value="UER00041"/>
</dbReference>
<dbReference type="PANTHER" id="PTHR43285">
    <property type="entry name" value="ANTHRANILATE PHOSPHORIBOSYLTRANSFERASE"/>
    <property type="match status" value="1"/>
</dbReference>
<dbReference type="FunFam" id="3.40.1030.10:FF:000002">
    <property type="entry name" value="Anthranilate phosphoribosyltransferase"/>
    <property type="match status" value="1"/>
</dbReference>
<dbReference type="AlphaFoldDB" id="A0A3D8GQ76"/>
<comment type="caution">
    <text evidence="9">Lacks conserved residue(s) required for the propagation of feature annotation.</text>
</comment>
<feature type="binding site" evidence="9">
    <location>
        <position position="225"/>
    </location>
    <ligand>
        <name>Mg(2+)</name>
        <dbReference type="ChEBI" id="CHEBI:18420"/>
        <label>1</label>
    </ligand>
</feature>
<dbReference type="Pfam" id="PF00591">
    <property type="entry name" value="Glycos_transf_3"/>
    <property type="match status" value="1"/>
</dbReference>
<dbReference type="HAMAP" id="MF_00211">
    <property type="entry name" value="TrpD"/>
    <property type="match status" value="1"/>
</dbReference>